<dbReference type="Gene3D" id="3.30.960.10">
    <property type="entry name" value="eRF1 domain 1"/>
    <property type="match status" value="1"/>
</dbReference>
<organism evidence="1 2">
    <name type="scientific">Fusarium culmorum</name>
    <dbReference type="NCBI Taxonomy" id="5516"/>
    <lineage>
        <taxon>Eukaryota</taxon>
        <taxon>Fungi</taxon>
        <taxon>Dikarya</taxon>
        <taxon>Ascomycota</taxon>
        <taxon>Pezizomycotina</taxon>
        <taxon>Sordariomycetes</taxon>
        <taxon>Hypocreomycetidae</taxon>
        <taxon>Hypocreales</taxon>
        <taxon>Nectriaceae</taxon>
        <taxon>Fusarium</taxon>
    </lineage>
</organism>
<dbReference type="PANTHER" id="PTHR10113">
    <property type="entry name" value="PEPTIDE CHAIN RELEASE FACTOR SUBUNIT 1"/>
    <property type="match status" value="1"/>
</dbReference>
<dbReference type="SUPFAM" id="SSF55481">
    <property type="entry name" value="N-terminal domain of eukaryotic peptide chain release factor subunit 1, ERF1"/>
    <property type="match status" value="1"/>
</dbReference>
<accession>A0A2T4H1K8</accession>
<evidence type="ECO:0000313" key="2">
    <source>
        <dbReference type="Proteomes" id="UP000241587"/>
    </source>
</evidence>
<dbReference type="OrthoDB" id="10254527at2759"/>
<dbReference type="AlphaFoldDB" id="A0A2T4H1K8"/>
<dbReference type="InterPro" id="IPR024049">
    <property type="entry name" value="eRF1_1_sf"/>
</dbReference>
<sequence length="60" mass="6807">MSDAQANEAEKNIEIWKVKKLIKRLEAARGNGTSMISLIIRKPLNPFASVSERRTNLRVL</sequence>
<keyword evidence="2" id="KW-1185">Reference proteome</keyword>
<protein>
    <submittedName>
        <fullName evidence="1">Uncharacterized protein</fullName>
    </submittedName>
</protein>
<evidence type="ECO:0000313" key="1">
    <source>
        <dbReference type="EMBL" id="PTD09678.1"/>
    </source>
</evidence>
<name>A0A2T4H1K8_FUSCU</name>
<proteinExistence type="predicted"/>
<dbReference type="Proteomes" id="UP000241587">
    <property type="component" value="Unassembled WGS sequence"/>
</dbReference>
<dbReference type="EMBL" id="PVEM01000003">
    <property type="protein sequence ID" value="PTD09678.1"/>
    <property type="molecule type" value="Genomic_DNA"/>
</dbReference>
<gene>
    <name evidence="1" type="ORF">FCULG_00008435</name>
</gene>
<dbReference type="GO" id="GO:0003747">
    <property type="term" value="F:translation release factor activity"/>
    <property type="evidence" value="ECO:0007669"/>
    <property type="project" value="InterPro"/>
</dbReference>
<dbReference type="InterPro" id="IPR004403">
    <property type="entry name" value="Peptide_chain-rel_eRF1/aRF1"/>
</dbReference>
<reference evidence="1 2" key="1">
    <citation type="submission" date="2018-02" db="EMBL/GenBank/DDBJ databases">
        <title>Fusarium culmorum secondary metabolites in fungal-bacterial-plant interactions.</title>
        <authorList>
            <person name="Schmidt R."/>
        </authorList>
    </citation>
    <scope>NUCLEOTIDE SEQUENCE [LARGE SCALE GENOMIC DNA]</scope>
    <source>
        <strain evidence="1 2">PV</strain>
    </source>
</reference>
<comment type="caution">
    <text evidence="1">The sequence shown here is derived from an EMBL/GenBank/DDBJ whole genome shotgun (WGS) entry which is preliminary data.</text>
</comment>